<dbReference type="Gene3D" id="1.20.58.1910">
    <property type="match status" value="1"/>
</dbReference>
<proteinExistence type="predicted"/>
<dbReference type="PANTHER" id="PTHR33594:SF1">
    <property type="entry name" value="HD_PDEASE DOMAIN-CONTAINING PROTEIN"/>
    <property type="match status" value="1"/>
</dbReference>
<keyword evidence="1" id="KW-0472">Membrane</keyword>
<keyword evidence="1" id="KW-0812">Transmembrane</keyword>
<evidence type="ECO:0000256" key="1">
    <source>
        <dbReference type="SAM" id="Phobius"/>
    </source>
</evidence>
<keyword evidence="1" id="KW-1133">Transmembrane helix</keyword>
<name>A0A3G4ZR71_9VIRU</name>
<gene>
    <name evidence="2" type="ORF">Dasosvirus1_10</name>
</gene>
<feature type="transmembrane region" description="Helical" evidence="1">
    <location>
        <begin position="67"/>
        <end position="85"/>
    </location>
</feature>
<keyword evidence="2" id="KW-0378">Hydrolase</keyword>
<evidence type="ECO:0000313" key="2">
    <source>
        <dbReference type="EMBL" id="AYV77375.1"/>
    </source>
</evidence>
<reference evidence="2" key="1">
    <citation type="submission" date="2018-10" db="EMBL/GenBank/DDBJ databases">
        <title>Hidden diversity of soil giant viruses.</title>
        <authorList>
            <person name="Schulz F."/>
            <person name="Alteio L."/>
            <person name="Goudeau D."/>
            <person name="Ryan E.M."/>
            <person name="Malmstrom R.R."/>
            <person name="Blanchard J."/>
            <person name="Woyke T."/>
        </authorList>
    </citation>
    <scope>NUCLEOTIDE SEQUENCE</scope>
    <source>
        <strain evidence="2">DSV1</strain>
    </source>
</reference>
<dbReference type="Gene3D" id="1.10.472.50">
    <property type="entry name" value="HD-domain/PDEase-like"/>
    <property type="match status" value="1"/>
</dbReference>
<dbReference type="SUPFAM" id="SSF109604">
    <property type="entry name" value="HD-domain/PDEase-like"/>
    <property type="match status" value="1"/>
</dbReference>
<feature type="transmembrane region" description="Helical" evidence="1">
    <location>
        <begin position="91"/>
        <end position="117"/>
    </location>
</feature>
<accession>A0A3G4ZR71</accession>
<dbReference type="PANTHER" id="PTHR33594">
    <property type="entry name" value="SUPERFAMILY HYDROLASE, PUTATIVE (AFU_ORTHOLOGUE AFUA_1G03035)-RELATED"/>
    <property type="match status" value="1"/>
</dbReference>
<organism evidence="2">
    <name type="scientific">Dasosvirus sp</name>
    <dbReference type="NCBI Taxonomy" id="2487764"/>
    <lineage>
        <taxon>Viruses</taxon>
        <taxon>Varidnaviria</taxon>
        <taxon>Bamfordvirae</taxon>
        <taxon>Nucleocytoviricota</taxon>
        <taxon>Megaviricetes</taxon>
        <taxon>Imitervirales</taxon>
        <taxon>Mimiviridae</taxon>
        <taxon>Klosneuvirinae</taxon>
    </lineage>
</organism>
<dbReference type="EMBL" id="MK072042">
    <property type="protein sequence ID" value="AYV77375.1"/>
    <property type="molecule type" value="Genomic_DNA"/>
</dbReference>
<dbReference type="GO" id="GO:0016787">
    <property type="term" value="F:hydrolase activity"/>
    <property type="evidence" value="ECO:0007669"/>
    <property type="project" value="UniProtKB-KW"/>
</dbReference>
<protein>
    <submittedName>
        <fullName evidence="2">Metal dependent phosphohydrolase</fullName>
    </submittedName>
</protein>
<sequence length="291" mass="34790">MNLLKPFLFLQSLCYIYFAHSDLERFVTKTCSHRNPSHDHNHMRAVKCNAVEILYKEFNISKTMKQFIVCMVIITISFLMINKYLLFLIPYIGMFFVMFFLEHIVPIYLLVITVAWLHDVNDHKYINPETTELTNRFLDNFCEKYAKLMDQETRSLLTTSMIFKIIERISFSREKEFGDSDWHKILGTTGTFIRNVVSDADKWESIGEIGITRCIEYTIEKFIEAKKIPRNRDVYQAVEKHYDEKLKFLPFFYMRTKYGKERAHDLNRLMIESLESFRRNSLEFPERVLSV</sequence>